<dbReference type="GO" id="GO:0016787">
    <property type="term" value="F:hydrolase activity"/>
    <property type="evidence" value="ECO:0007669"/>
    <property type="project" value="UniProtKB-KW"/>
</dbReference>
<reference evidence="2" key="1">
    <citation type="submission" date="2021-07" db="EMBL/GenBank/DDBJ databases">
        <title>Roseobacter insulae sp. nov., isolated from a tidal flat.</title>
        <authorList>
            <person name="Park S."/>
            <person name="Yoon J.-H."/>
        </authorList>
    </citation>
    <scope>NUCLEOTIDE SEQUENCE</scope>
    <source>
        <strain evidence="2">YSTF-M11</strain>
    </source>
</reference>
<organism evidence="2 3">
    <name type="scientific">Roseobacter insulae</name>
    <dbReference type="NCBI Taxonomy" id="2859783"/>
    <lineage>
        <taxon>Bacteria</taxon>
        <taxon>Pseudomonadati</taxon>
        <taxon>Pseudomonadota</taxon>
        <taxon>Alphaproteobacteria</taxon>
        <taxon>Rhodobacterales</taxon>
        <taxon>Roseobacteraceae</taxon>
        <taxon>Roseobacter</taxon>
    </lineage>
</organism>
<dbReference type="AlphaFoldDB" id="A0A9X1K3W7"/>
<proteinExistence type="predicted"/>
<evidence type="ECO:0000313" key="2">
    <source>
        <dbReference type="EMBL" id="MBW4709963.1"/>
    </source>
</evidence>
<feature type="domain" description="AB hydrolase-1" evidence="1">
    <location>
        <begin position="26"/>
        <end position="256"/>
    </location>
</feature>
<dbReference type="Pfam" id="PF12697">
    <property type="entry name" value="Abhydrolase_6"/>
    <property type="match status" value="1"/>
</dbReference>
<evidence type="ECO:0000259" key="1">
    <source>
        <dbReference type="Pfam" id="PF12697"/>
    </source>
</evidence>
<sequence length="270" mass="28381">MTWTTRPRSDGAGDLSYICSGVGTPLVLVHGVGLRAEAWAGMMPMLSEHFKVCAVDMPGHGSSPLSKASQLHDYVSRVTAFVDDLDTPCYIAGHSMGAMIALDVAAARGDRIKGVAALNGVFNRSDAATRAVRARADALSHAGPADPTPTLQRWFGDTPEGALHDAAEACAAWLKTADRQGYARAYQVFATTDGPDDRTLAALKMPALFMTGAQDPNSTPAMSHNMAARSPQGVAIIHDRAAHMMPMTHPGDVNAALIGQFSGKEVSRAG</sequence>
<keyword evidence="3" id="KW-1185">Reference proteome</keyword>
<dbReference type="EMBL" id="JAHXDN010000006">
    <property type="protein sequence ID" value="MBW4709963.1"/>
    <property type="molecule type" value="Genomic_DNA"/>
</dbReference>
<gene>
    <name evidence="2" type="ORF">KX928_19440</name>
</gene>
<dbReference type="Proteomes" id="UP001138661">
    <property type="component" value="Unassembled WGS sequence"/>
</dbReference>
<dbReference type="InterPro" id="IPR000073">
    <property type="entry name" value="AB_hydrolase_1"/>
</dbReference>
<comment type="caution">
    <text evidence="2">The sequence shown here is derived from an EMBL/GenBank/DDBJ whole genome shotgun (WGS) entry which is preliminary data.</text>
</comment>
<keyword evidence="2" id="KW-0378">Hydrolase</keyword>
<dbReference type="PANTHER" id="PTHR46438:SF11">
    <property type="entry name" value="LIPASE-RELATED"/>
    <property type="match status" value="1"/>
</dbReference>
<accession>A0A9X1K3W7</accession>
<evidence type="ECO:0000313" key="3">
    <source>
        <dbReference type="Proteomes" id="UP001138661"/>
    </source>
</evidence>
<dbReference type="PANTHER" id="PTHR46438">
    <property type="entry name" value="ALPHA/BETA-HYDROLASES SUPERFAMILY PROTEIN"/>
    <property type="match status" value="1"/>
</dbReference>
<name>A0A9X1K3W7_9RHOB</name>
<protein>
    <submittedName>
        <fullName evidence="2">Alpha/beta hydrolase</fullName>
    </submittedName>
</protein>
<dbReference type="RefSeq" id="WP_219506050.1">
    <property type="nucleotide sequence ID" value="NZ_JAHXDN010000006.1"/>
</dbReference>